<organism evidence="1 2">
    <name type="scientific">Actinomyces respiraculi</name>
    <dbReference type="NCBI Taxonomy" id="2744574"/>
    <lineage>
        <taxon>Bacteria</taxon>
        <taxon>Bacillati</taxon>
        <taxon>Actinomycetota</taxon>
        <taxon>Actinomycetes</taxon>
        <taxon>Actinomycetales</taxon>
        <taxon>Actinomycetaceae</taxon>
        <taxon>Actinomyces</taxon>
    </lineage>
</organism>
<sequence length="380" mass="39793">MSESLAGLSGDLSVSLPSDTTTFSAVGMLPVGRLDVCHALVLADDVAVEEVEALALSLDEHAGWVGVSRLQLMPGAELQGPWPLDAELRRLLGLPDWAASIMILETPTVRGGPLPEALAGLDPVADAFPLAQPEGSELLVLTRLRSIARRLAGALLLQGDAGTDGRGRMTRRSVLVQPDPATAVNLDVYAPVWLAPDAAEALVAPLAPGMRHQLAEPVPGAPIGLAAMDPQELERLTERLGADVLDRAWKAAEERHAQMLIEAEQVAAEGGVLEPVLDGYALTGPVDPAQSTMGLVELRVGGTELLPLAVSGAPWAETGGAVYSLVWVPQNSRDRDPQRISEEGRRGRAAATELIERLAGAVAEATGGVILDEDGFLVAL</sequence>
<dbReference type="EMBL" id="CP063989">
    <property type="protein sequence ID" value="QPL05201.1"/>
    <property type="molecule type" value="Genomic_DNA"/>
</dbReference>
<dbReference type="Proteomes" id="UP000594637">
    <property type="component" value="Chromosome"/>
</dbReference>
<protein>
    <submittedName>
        <fullName evidence="1">Uncharacterized protein</fullName>
    </submittedName>
</protein>
<evidence type="ECO:0000313" key="1">
    <source>
        <dbReference type="EMBL" id="QPL05201.1"/>
    </source>
</evidence>
<gene>
    <name evidence="1" type="ORF">ID810_10820</name>
</gene>
<evidence type="ECO:0000313" key="2">
    <source>
        <dbReference type="Proteomes" id="UP000594637"/>
    </source>
</evidence>
<dbReference type="AlphaFoldDB" id="A0A7T0LKN8"/>
<proteinExistence type="predicted"/>
<name>A0A7T0LKN8_9ACTO</name>
<keyword evidence="2" id="KW-1185">Reference proteome</keyword>
<accession>A0A7T0LKN8</accession>
<dbReference type="RefSeq" id="WP_166857298.1">
    <property type="nucleotide sequence ID" value="NZ_CP063989.1"/>
</dbReference>
<dbReference type="KEGG" id="arep:ID810_10820"/>
<reference evidence="1 2" key="1">
    <citation type="submission" date="2020-11" db="EMBL/GenBank/DDBJ databases">
        <title>Actinomyces sp. ZJ750.</title>
        <authorList>
            <person name="Zhou J."/>
        </authorList>
    </citation>
    <scope>NUCLEOTIDE SEQUENCE [LARGE SCALE GENOMIC DNA]</scope>
    <source>
        <strain evidence="1 2">ZJ750</strain>
    </source>
</reference>